<protein>
    <submittedName>
        <fullName evidence="2">Predicted protein</fullName>
    </submittedName>
</protein>
<dbReference type="AlphaFoldDB" id="F2EHU6"/>
<sequence>MRRPPIEFTPELAHEYLENVQKIAWCPYSSRNLSRVDTLQRAYKISIQWAILPWRFLYQNSSRCVVEPYHPDCVACQLKLDQQIPFNPLKSLWTGTDVGVAYTYWSHLFIPIQEGIHHPLNSTYEEKFDVAWTRWWKKFSQPFALILGDLKSDSLYGGISYADRKEAFKKKKKTFMVPRELSESDFVIIKEVPADRQEEYIAVIDAKEKKQEDHWNPILATLLSDDEPSMAPQRKRKDKDVVIGSSSNPLTPTDMPVGVNLSITKPKEPCTNEVISSDEEARPISKRKLDFANDDNTSSPIKVNGPLYVHDDLSCTL</sequence>
<evidence type="ECO:0000256" key="1">
    <source>
        <dbReference type="SAM" id="MobiDB-lite"/>
    </source>
</evidence>
<name>F2EHU6_HORVV</name>
<organism evidence="2">
    <name type="scientific">Hordeum vulgare subsp. vulgare</name>
    <name type="common">Domesticated barley</name>
    <dbReference type="NCBI Taxonomy" id="112509"/>
    <lineage>
        <taxon>Eukaryota</taxon>
        <taxon>Viridiplantae</taxon>
        <taxon>Streptophyta</taxon>
        <taxon>Embryophyta</taxon>
        <taxon>Tracheophyta</taxon>
        <taxon>Spermatophyta</taxon>
        <taxon>Magnoliopsida</taxon>
        <taxon>Liliopsida</taxon>
        <taxon>Poales</taxon>
        <taxon>Poaceae</taxon>
        <taxon>BOP clade</taxon>
        <taxon>Pooideae</taxon>
        <taxon>Triticodae</taxon>
        <taxon>Triticeae</taxon>
        <taxon>Hordeinae</taxon>
        <taxon>Hordeum</taxon>
    </lineage>
</organism>
<dbReference type="OrthoDB" id="694455at2759"/>
<feature type="region of interest" description="Disordered" evidence="1">
    <location>
        <begin position="228"/>
        <end position="265"/>
    </location>
</feature>
<dbReference type="RefSeq" id="XP_044970382.1">
    <property type="nucleotide sequence ID" value="XM_045114447.1"/>
</dbReference>
<reference evidence="2" key="1">
    <citation type="journal article" date="2011" name="Plant Physiol.">
        <title>Comprehensive sequence analysis of 24,783 barley full-length cDNAs derived from 12 clone libraries.</title>
        <authorList>
            <person name="Matsumoto T."/>
            <person name="Tanaka T."/>
            <person name="Sakai H."/>
            <person name="Amano N."/>
            <person name="Kanamori H."/>
            <person name="Kurita K."/>
            <person name="Kikuta A."/>
            <person name="Kamiya K."/>
            <person name="Yamamoto M."/>
            <person name="Ikawa H."/>
            <person name="Fujii N."/>
            <person name="Hori K."/>
            <person name="Itoh T."/>
            <person name="Sato K."/>
        </authorList>
    </citation>
    <scope>NUCLEOTIDE SEQUENCE</scope>
    <source>
        <tissue evidence="2">Flower</tissue>
    </source>
</reference>
<accession>F2EHU6</accession>
<evidence type="ECO:0000313" key="2">
    <source>
        <dbReference type="EMBL" id="BAK06918.1"/>
    </source>
</evidence>
<dbReference type="EMBL" id="AK375723">
    <property type="protein sequence ID" value="BAK06918.1"/>
    <property type="molecule type" value="mRNA"/>
</dbReference>
<proteinExistence type="evidence at transcript level"/>
<dbReference type="KEGG" id="hvg:123430588"/>
<dbReference type="GeneID" id="123430588"/>